<feature type="domain" description="Major facilitator superfamily (MFS) profile" evidence="8">
    <location>
        <begin position="9"/>
        <end position="389"/>
    </location>
</feature>
<feature type="transmembrane region" description="Helical" evidence="7">
    <location>
        <begin position="272"/>
        <end position="290"/>
    </location>
</feature>
<dbReference type="SUPFAM" id="SSF103473">
    <property type="entry name" value="MFS general substrate transporter"/>
    <property type="match status" value="1"/>
</dbReference>
<feature type="transmembrane region" description="Helical" evidence="7">
    <location>
        <begin position="239"/>
        <end position="260"/>
    </location>
</feature>
<keyword evidence="3" id="KW-1003">Cell membrane</keyword>
<evidence type="ECO:0000313" key="9">
    <source>
        <dbReference type="EMBL" id="RCW49077.1"/>
    </source>
</evidence>
<dbReference type="CDD" id="cd17324">
    <property type="entry name" value="MFS_NepI_like"/>
    <property type="match status" value="1"/>
</dbReference>
<evidence type="ECO:0000256" key="4">
    <source>
        <dbReference type="ARBA" id="ARBA00022692"/>
    </source>
</evidence>
<dbReference type="EMBL" id="QPJD01000005">
    <property type="protein sequence ID" value="RCW49077.1"/>
    <property type="molecule type" value="Genomic_DNA"/>
</dbReference>
<dbReference type="PANTHER" id="PTHR43124:SF3">
    <property type="entry name" value="CHLORAMPHENICOL EFFLUX PUMP RV0191"/>
    <property type="match status" value="1"/>
</dbReference>
<feature type="transmembrane region" description="Helical" evidence="7">
    <location>
        <begin position="108"/>
        <end position="125"/>
    </location>
</feature>
<evidence type="ECO:0000256" key="1">
    <source>
        <dbReference type="ARBA" id="ARBA00004651"/>
    </source>
</evidence>
<feature type="transmembrane region" description="Helical" evidence="7">
    <location>
        <begin position="205"/>
        <end position="227"/>
    </location>
</feature>
<feature type="transmembrane region" description="Helical" evidence="7">
    <location>
        <begin position="9"/>
        <end position="34"/>
    </location>
</feature>
<reference evidence="9 10" key="1">
    <citation type="submission" date="2018-07" db="EMBL/GenBank/DDBJ databases">
        <title>Genomic Encyclopedia of Type Strains, Phase III (KMG-III): the genomes of soil and plant-associated and newly described type strains.</title>
        <authorList>
            <person name="Whitman W."/>
        </authorList>
    </citation>
    <scope>NUCLEOTIDE SEQUENCE [LARGE SCALE GENOMIC DNA]</scope>
    <source>
        <strain evidence="9 10">CECT 7506</strain>
    </source>
</reference>
<dbReference type="Pfam" id="PF07690">
    <property type="entry name" value="MFS_1"/>
    <property type="match status" value="1"/>
</dbReference>
<accession>A0A368W219</accession>
<name>A0A368W219_9BACL</name>
<keyword evidence="6 7" id="KW-0472">Membrane</keyword>
<dbReference type="PROSITE" id="PS50850">
    <property type="entry name" value="MFS"/>
    <property type="match status" value="1"/>
</dbReference>
<feature type="transmembrane region" description="Helical" evidence="7">
    <location>
        <begin position="331"/>
        <end position="352"/>
    </location>
</feature>
<sequence length="392" mass="41512">MTTKRNQLLVYILTLGVFGILNTEMGVIGILPLIADHFHVSISTAGLIVSLFALAVAVSGLILPSLFSGMNRKTVMLLVLGIFIAGNLVSAITTDFTVLLIARVVPAFFHPVYCSLAFTVAAASGSKDDASKAVAKVFVGVSAGMVLGVPVSSLIATATSLAHAMLFFATVTTVAFIATLLFVPSMPVAKRLSYGTQLRVLRRSITWLSIAAVIFMNGAVFGVYSYLAEYLKTVTNYAWNTISLMLFLYGAANIVGNMIAGKLLTNHALRTVKSYPFALGAVYIMLFIMGQFSVPMAFIILIWGVLGGIGGNITQYWIVSAAPEAPEFANGLFLTSTNLGTTIGASVCGLFISGLSTQNVVLGGILFLILSIAAIYPRISMYSRLEVSNNAG</sequence>
<dbReference type="GO" id="GO:0005886">
    <property type="term" value="C:plasma membrane"/>
    <property type="evidence" value="ECO:0007669"/>
    <property type="project" value="UniProtKB-SubCell"/>
</dbReference>
<comment type="subcellular location">
    <subcellularLocation>
        <location evidence="1">Cell membrane</location>
        <topology evidence="1">Multi-pass membrane protein</topology>
    </subcellularLocation>
</comment>
<dbReference type="InterPro" id="IPR020846">
    <property type="entry name" value="MFS_dom"/>
</dbReference>
<evidence type="ECO:0000313" key="10">
    <source>
        <dbReference type="Proteomes" id="UP000252415"/>
    </source>
</evidence>
<dbReference type="RefSeq" id="WP_114379815.1">
    <property type="nucleotide sequence ID" value="NZ_QPJD01000005.1"/>
</dbReference>
<keyword evidence="2" id="KW-0813">Transport</keyword>
<dbReference type="InterPro" id="IPR011701">
    <property type="entry name" value="MFS"/>
</dbReference>
<feature type="transmembrane region" description="Helical" evidence="7">
    <location>
        <begin position="164"/>
        <end position="184"/>
    </location>
</feature>
<protein>
    <submittedName>
        <fullName evidence="9">Putative MFS family arabinose efflux permease</fullName>
    </submittedName>
</protein>
<dbReference type="InterPro" id="IPR050189">
    <property type="entry name" value="MFS_Efflux_Transporters"/>
</dbReference>
<feature type="transmembrane region" description="Helical" evidence="7">
    <location>
        <begin position="75"/>
        <end position="102"/>
    </location>
</feature>
<feature type="transmembrane region" description="Helical" evidence="7">
    <location>
        <begin position="40"/>
        <end position="63"/>
    </location>
</feature>
<feature type="transmembrane region" description="Helical" evidence="7">
    <location>
        <begin position="358"/>
        <end position="376"/>
    </location>
</feature>
<keyword evidence="4 7" id="KW-0812">Transmembrane</keyword>
<gene>
    <name evidence="9" type="ORF">DFP97_105262</name>
</gene>
<dbReference type="Proteomes" id="UP000252415">
    <property type="component" value="Unassembled WGS sequence"/>
</dbReference>
<comment type="caution">
    <text evidence="9">The sequence shown here is derived from an EMBL/GenBank/DDBJ whole genome shotgun (WGS) entry which is preliminary data.</text>
</comment>
<proteinExistence type="predicted"/>
<dbReference type="GO" id="GO:0022857">
    <property type="term" value="F:transmembrane transporter activity"/>
    <property type="evidence" value="ECO:0007669"/>
    <property type="project" value="InterPro"/>
</dbReference>
<evidence type="ECO:0000256" key="7">
    <source>
        <dbReference type="SAM" id="Phobius"/>
    </source>
</evidence>
<organism evidence="9 10">
    <name type="scientific">Paenibacillus prosopidis</name>
    <dbReference type="NCBI Taxonomy" id="630520"/>
    <lineage>
        <taxon>Bacteria</taxon>
        <taxon>Bacillati</taxon>
        <taxon>Bacillota</taxon>
        <taxon>Bacilli</taxon>
        <taxon>Bacillales</taxon>
        <taxon>Paenibacillaceae</taxon>
        <taxon>Paenibacillus</taxon>
    </lineage>
</organism>
<keyword evidence="10" id="KW-1185">Reference proteome</keyword>
<evidence type="ECO:0000256" key="5">
    <source>
        <dbReference type="ARBA" id="ARBA00022989"/>
    </source>
</evidence>
<dbReference type="InterPro" id="IPR036259">
    <property type="entry name" value="MFS_trans_sf"/>
</dbReference>
<dbReference type="OrthoDB" id="199773at2"/>
<dbReference type="PANTHER" id="PTHR43124">
    <property type="entry name" value="PURINE EFFLUX PUMP PBUE"/>
    <property type="match status" value="1"/>
</dbReference>
<evidence type="ECO:0000259" key="8">
    <source>
        <dbReference type="PROSITE" id="PS50850"/>
    </source>
</evidence>
<feature type="transmembrane region" description="Helical" evidence="7">
    <location>
        <begin position="137"/>
        <end position="158"/>
    </location>
</feature>
<evidence type="ECO:0000256" key="6">
    <source>
        <dbReference type="ARBA" id="ARBA00023136"/>
    </source>
</evidence>
<dbReference type="AlphaFoldDB" id="A0A368W219"/>
<evidence type="ECO:0000256" key="3">
    <source>
        <dbReference type="ARBA" id="ARBA00022475"/>
    </source>
</evidence>
<dbReference type="Gene3D" id="1.20.1250.20">
    <property type="entry name" value="MFS general substrate transporter like domains"/>
    <property type="match status" value="1"/>
</dbReference>
<keyword evidence="5 7" id="KW-1133">Transmembrane helix</keyword>
<evidence type="ECO:0000256" key="2">
    <source>
        <dbReference type="ARBA" id="ARBA00022448"/>
    </source>
</evidence>